<evidence type="ECO:0000313" key="4">
    <source>
        <dbReference type="Proteomes" id="UP000198461"/>
    </source>
</evidence>
<dbReference type="Gene3D" id="3.20.20.450">
    <property type="entry name" value="EAL domain"/>
    <property type="match status" value="1"/>
</dbReference>
<dbReference type="SMART" id="SM00052">
    <property type="entry name" value="EAL"/>
    <property type="match status" value="1"/>
</dbReference>
<dbReference type="EMBL" id="FSRE01000001">
    <property type="protein sequence ID" value="SIN69413.1"/>
    <property type="molecule type" value="Genomic_DNA"/>
</dbReference>
<dbReference type="AlphaFoldDB" id="A0A1N6DFF9"/>
<dbReference type="SUPFAM" id="SSF55073">
    <property type="entry name" value="Nucleotide cyclase"/>
    <property type="match status" value="1"/>
</dbReference>
<dbReference type="Pfam" id="PF00563">
    <property type="entry name" value="EAL"/>
    <property type="match status" value="1"/>
</dbReference>
<dbReference type="Pfam" id="PF00990">
    <property type="entry name" value="GGDEF"/>
    <property type="match status" value="1"/>
</dbReference>
<feature type="domain" description="GGDEF" evidence="2">
    <location>
        <begin position="93"/>
        <end position="226"/>
    </location>
</feature>
<dbReference type="CDD" id="cd01949">
    <property type="entry name" value="GGDEF"/>
    <property type="match status" value="1"/>
</dbReference>
<feature type="domain" description="EAL" evidence="1">
    <location>
        <begin position="235"/>
        <end position="487"/>
    </location>
</feature>
<dbReference type="InterPro" id="IPR000160">
    <property type="entry name" value="GGDEF_dom"/>
</dbReference>
<dbReference type="NCBIfam" id="TIGR00254">
    <property type="entry name" value="GGDEF"/>
    <property type="match status" value="1"/>
</dbReference>
<dbReference type="RefSeq" id="WP_074200448.1">
    <property type="nucleotide sequence ID" value="NZ_FSRE01000001.1"/>
</dbReference>
<gene>
    <name evidence="3" type="ORF">SAMN05443662_0097</name>
</gene>
<evidence type="ECO:0000313" key="3">
    <source>
        <dbReference type="EMBL" id="SIN69413.1"/>
    </source>
</evidence>
<dbReference type="InterPro" id="IPR035919">
    <property type="entry name" value="EAL_sf"/>
</dbReference>
<protein>
    <submittedName>
        <fullName evidence="3">Diguanylate cyclase (GGDEF) domain-containing protein</fullName>
    </submittedName>
</protein>
<dbReference type="PANTHER" id="PTHR44757">
    <property type="entry name" value="DIGUANYLATE CYCLASE DGCP"/>
    <property type="match status" value="1"/>
</dbReference>
<dbReference type="InterPro" id="IPR001633">
    <property type="entry name" value="EAL_dom"/>
</dbReference>
<accession>A0A1N6DFF9</accession>
<dbReference type="SMART" id="SM00267">
    <property type="entry name" value="GGDEF"/>
    <property type="match status" value="1"/>
</dbReference>
<dbReference type="SUPFAM" id="SSF141868">
    <property type="entry name" value="EAL domain-like"/>
    <property type="match status" value="1"/>
</dbReference>
<dbReference type="OrthoDB" id="9813913at2"/>
<reference evidence="3 4" key="1">
    <citation type="submission" date="2016-11" db="EMBL/GenBank/DDBJ databases">
        <authorList>
            <person name="Jaros S."/>
            <person name="Januszkiewicz K."/>
            <person name="Wedrychowicz H."/>
        </authorList>
    </citation>
    <scope>NUCLEOTIDE SEQUENCE [LARGE SCALE GENOMIC DNA]</scope>
    <source>
        <strain evidence="3 4">DSM 17737</strain>
    </source>
</reference>
<dbReference type="Proteomes" id="UP000198461">
    <property type="component" value="Unassembled WGS sequence"/>
</dbReference>
<dbReference type="STRING" id="364032.SAMN05443662_0097"/>
<sequence length="487" mass="55006">MDPRLLLLSPDRTDEDFFTPHCPYPLIQAFDSKQGREYFTALRPEWVLARRETINWALDCVDAHLLDFDLLTGLHNRRFFLRELEEHLQPGQPECALLYFGIDRMTFLNDSRGLTFGDAVLKALGERLQGVTRHGDRVARMGGDHFAVLVRGYEDETRLKAIAQRFFHDLSQPLQVEGRRTHLSYSMGVAAWPSCAQTVDQLVNNATLAFRQARGLGGNQYLFYTSEFNADLSRELLLENHLRYALARDEIEVWYQPQVDAASGALYGAEALIRWHHPRLGIIAPSEFVPIAEATGLIQQISAFALQQVVHDAETLHTAGKPLHFGINLSPRQFLYETLLNEIAATLKRHPLPPELLEFEIIESQAMTHLELAQQTMNALKQLGCGLALDDFGTGYSSLAWLNQLPVDTLKIDQSFVRELDKPAMQQLIRGICAMAQALDKRLIAEGVEHAEQADFLRACGVDILQGYLYGKPVDREAFISRLRGAD</sequence>
<dbReference type="PROSITE" id="PS50887">
    <property type="entry name" value="GGDEF"/>
    <property type="match status" value="1"/>
</dbReference>
<dbReference type="CDD" id="cd01948">
    <property type="entry name" value="EAL"/>
    <property type="match status" value="1"/>
</dbReference>
<dbReference type="InterPro" id="IPR029787">
    <property type="entry name" value="Nucleotide_cyclase"/>
</dbReference>
<dbReference type="PANTHER" id="PTHR44757:SF2">
    <property type="entry name" value="BIOFILM ARCHITECTURE MAINTENANCE PROTEIN MBAA"/>
    <property type="match status" value="1"/>
</dbReference>
<organism evidence="3 4">
    <name type="scientific">Sulfurivirga caldicuralii</name>
    <dbReference type="NCBI Taxonomy" id="364032"/>
    <lineage>
        <taxon>Bacteria</taxon>
        <taxon>Pseudomonadati</taxon>
        <taxon>Pseudomonadota</taxon>
        <taxon>Gammaproteobacteria</taxon>
        <taxon>Thiotrichales</taxon>
        <taxon>Piscirickettsiaceae</taxon>
        <taxon>Sulfurivirga</taxon>
    </lineage>
</organism>
<dbReference type="InterPro" id="IPR043128">
    <property type="entry name" value="Rev_trsase/Diguanyl_cyclase"/>
</dbReference>
<proteinExistence type="predicted"/>
<dbReference type="PROSITE" id="PS50883">
    <property type="entry name" value="EAL"/>
    <property type="match status" value="1"/>
</dbReference>
<dbReference type="InterPro" id="IPR052155">
    <property type="entry name" value="Biofilm_reg_signaling"/>
</dbReference>
<evidence type="ECO:0000259" key="1">
    <source>
        <dbReference type="PROSITE" id="PS50883"/>
    </source>
</evidence>
<name>A0A1N6DFF9_9GAMM</name>
<keyword evidence="4" id="KW-1185">Reference proteome</keyword>
<dbReference type="Gene3D" id="3.30.70.270">
    <property type="match status" value="1"/>
</dbReference>
<evidence type="ECO:0000259" key="2">
    <source>
        <dbReference type="PROSITE" id="PS50887"/>
    </source>
</evidence>